<dbReference type="RefSeq" id="WP_377612813.1">
    <property type="nucleotide sequence ID" value="NZ_JBHUPA010000016.1"/>
</dbReference>
<evidence type="ECO:0000313" key="1">
    <source>
        <dbReference type="EMBL" id="MFD2964560.1"/>
    </source>
</evidence>
<reference evidence="2" key="1">
    <citation type="journal article" date="2019" name="Int. J. Syst. Evol. Microbiol.">
        <title>The Global Catalogue of Microorganisms (GCM) 10K type strain sequencing project: providing services to taxonomists for standard genome sequencing and annotation.</title>
        <authorList>
            <consortium name="The Broad Institute Genomics Platform"/>
            <consortium name="The Broad Institute Genome Sequencing Center for Infectious Disease"/>
            <person name="Wu L."/>
            <person name="Ma J."/>
        </authorList>
    </citation>
    <scope>NUCLEOTIDE SEQUENCE [LARGE SCALE GENOMIC DNA]</scope>
    <source>
        <strain evidence="2">KCTC 23098</strain>
    </source>
</reference>
<evidence type="ECO:0008006" key="3">
    <source>
        <dbReference type="Google" id="ProtNLM"/>
    </source>
</evidence>
<dbReference type="Proteomes" id="UP001597560">
    <property type="component" value="Unassembled WGS sequence"/>
</dbReference>
<gene>
    <name evidence="1" type="ORF">ACFS6J_22355</name>
</gene>
<comment type="caution">
    <text evidence="1">The sequence shown here is derived from an EMBL/GenBank/DDBJ whole genome shotgun (WGS) entry which is preliminary data.</text>
</comment>
<protein>
    <recommendedName>
        <fullName evidence="3">CRP-like cAMP-binding protein</fullName>
    </recommendedName>
</protein>
<organism evidence="1 2">
    <name type="scientific">Olivibacter jilunii</name>
    <dbReference type="NCBI Taxonomy" id="985016"/>
    <lineage>
        <taxon>Bacteria</taxon>
        <taxon>Pseudomonadati</taxon>
        <taxon>Bacteroidota</taxon>
        <taxon>Sphingobacteriia</taxon>
        <taxon>Sphingobacteriales</taxon>
        <taxon>Sphingobacteriaceae</taxon>
        <taxon>Olivibacter</taxon>
    </lineage>
</organism>
<proteinExistence type="predicted"/>
<dbReference type="InterPro" id="IPR018490">
    <property type="entry name" value="cNMP-bd_dom_sf"/>
</dbReference>
<dbReference type="SUPFAM" id="SSF51206">
    <property type="entry name" value="cAMP-binding domain-like"/>
    <property type="match status" value="1"/>
</dbReference>
<dbReference type="InterPro" id="IPR014710">
    <property type="entry name" value="RmlC-like_jellyroll"/>
</dbReference>
<dbReference type="Gene3D" id="2.60.120.10">
    <property type="entry name" value="Jelly Rolls"/>
    <property type="match status" value="1"/>
</dbReference>
<keyword evidence="2" id="KW-1185">Reference proteome</keyword>
<dbReference type="EMBL" id="JBHUPA010000016">
    <property type="protein sequence ID" value="MFD2964560.1"/>
    <property type="molecule type" value="Genomic_DNA"/>
</dbReference>
<accession>A0ABW6B4X1</accession>
<name>A0ABW6B4X1_9SPHI</name>
<evidence type="ECO:0000313" key="2">
    <source>
        <dbReference type="Proteomes" id="UP001597560"/>
    </source>
</evidence>
<sequence length="193" mass="23165">MQRLFDFWERYMHIPDDARLFLENHGLIRQYRKSTIFSSPDEPKYYWCFTLEGLVAGLHYAEDGKKGSFRWLSIPNSYFTGTEHTFTRRAGNVYTTFLKDSTVFQLRADAASTAQQRYTAVSELFHILKQHQLTRLRNHVLLLQTSDYYERYRMLVEEMPEIIHHCDVGIQQKYANLSHGTFYRMKKRYLNQR</sequence>